<dbReference type="EMBL" id="JAURVH010001517">
    <property type="protein sequence ID" value="KAK5928961.1"/>
    <property type="molecule type" value="Genomic_DNA"/>
</dbReference>
<organism evidence="2 3">
    <name type="scientific">Champsocephalus gunnari</name>
    <name type="common">Mackerel icefish</name>
    <dbReference type="NCBI Taxonomy" id="52237"/>
    <lineage>
        <taxon>Eukaryota</taxon>
        <taxon>Metazoa</taxon>
        <taxon>Chordata</taxon>
        <taxon>Craniata</taxon>
        <taxon>Vertebrata</taxon>
        <taxon>Euteleostomi</taxon>
        <taxon>Actinopterygii</taxon>
        <taxon>Neopterygii</taxon>
        <taxon>Teleostei</taxon>
        <taxon>Neoteleostei</taxon>
        <taxon>Acanthomorphata</taxon>
        <taxon>Eupercaria</taxon>
        <taxon>Perciformes</taxon>
        <taxon>Notothenioidei</taxon>
        <taxon>Channichthyidae</taxon>
        <taxon>Champsocephalus</taxon>
    </lineage>
</organism>
<feature type="region of interest" description="Disordered" evidence="1">
    <location>
        <begin position="15"/>
        <end position="37"/>
    </location>
</feature>
<dbReference type="AlphaFoldDB" id="A0AAN8DTA9"/>
<comment type="caution">
    <text evidence="2">The sequence shown here is derived from an EMBL/GenBank/DDBJ whole genome shotgun (WGS) entry which is preliminary data.</text>
</comment>
<proteinExistence type="predicted"/>
<name>A0AAN8DTA9_CHAGU</name>
<dbReference type="Proteomes" id="UP001331515">
    <property type="component" value="Unassembled WGS sequence"/>
</dbReference>
<evidence type="ECO:0000313" key="2">
    <source>
        <dbReference type="EMBL" id="KAK5928961.1"/>
    </source>
</evidence>
<feature type="compositionally biased region" description="Gly residues" evidence="1">
    <location>
        <begin position="18"/>
        <end position="32"/>
    </location>
</feature>
<reference evidence="2 3" key="1">
    <citation type="journal article" date="2023" name="Mol. Biol. Evol.">
        <title>Genomics of Secondarily Temperate Adaptation in the Only Non-Antarctic Icefish.</title>
        <authorList>
            <person name="Rivera-Colon A.G."/>
            <person name="Rayamajhi N."/>
            <person name="Minhas B.F."/>
            <person name="Madrigal G."/>
            <person name="Bilyk K.T."/>
            <person name="Yoon V."/>
            <person name="Hune M."/>
            <person name="Gregory S."/>
            <person name="Cheng C.H.C."/>
            <person name="Catchen J.M."/>
        </authorList>
    </citation>
    <scope>NUCLEOTIDE SEQUENCE [LARGE SCALE GENOMIC DNA]</scope>
    <source>
        <tissue evidence="2">White muscle</tissue>
    </source>
</reference>
<feature type="region of interest" description="Disordered" evidence="1">
    <location>
        <begin position="54"/>
        <end position="73"/>
    </location>
</feature>
<keyword evidence="3" id="KW-1185">Reference proteome</keyword>
<gene>
    <name evidence="2" type="ORF">CgunFtcFv8_010237</name>
</gene>
<sequence length="73" mass="7550">MVHSPAIIVVMIGRHMEPGGGSEEGQGQGGGLSLSAALQQKRARQLLSTVHTINDLEQRSGSGDVPKASTSKV</sequence>
<evidence type="ECO:0000256" key="1">
    <source>
        <dbReference type="SAM" id="MobiDB-lite"/>
    </source>
</evidence>
<protein>
    <submittedName>
        <fullName evidence="2">Uncharacterized protein</fullName>
    </submittedName>
</protein>
<evidence type="ECO:0000313" key="3">
    <source>
        <dbReference type="Proteomes" id="UP001331515"/>
    </source>
</evidence>
<accession>A0AAN8DTA9</accession>